<dbReference type="Proteomes" id="UP000623129">
    <property type="component" value="Unassembled WGS sequence"/>
</dbReference>
<feature type="compositionally biased region" description="Low complexity" evidence="1">
    <location>
        <begin position="78"/>
        <end position="95"/>
    </location>
</feature>
<name>A0A833QY70_9POAL</name>
<organism evidence="2 3">
    <name type="scientific">Carex littledalei</name>
    <dbReference type="NCBI Taxonomy" id="544730"/>
    <lineage>
        <taxon>Eukaryota</taxon>
        <taxon>Viridiplantae</taxon>
        <taxon>Streptophyta</taxon>
        <taxon>Embryophyta</taxon>
        <taxon>Tracheophyta</taxon>
        <taxon>Spermatophyta</taxon>
        <taxon>Magnoliopsida</taxon>
        <taxon>Liliopsida</taxon>
        <taxon>Poales</taxon>
        <taxon>Cyperaceae</taxon>
        <taxon>Cyperoideae</taxon>
        <taxon>Cariceae</taxon>
        <taxon>Carex</taxon>
        <taxon>Carex subgen. Euthyceras</taxon>
    </lineage>
</organism>
<dbReference type="PANTHER" id="PTHR45631:SF202">
    <property type="entry name" value="SENESCENCE-INDUCED RECEPTOR-LIKE SERINE_THREONINE-PROTEIN KINASE"/>
    <property type="match status" value="1"/>
</dbReference>
<dbReference type="OrthoDB" id="676594at2759"/>
<dbReference type="EMBL" id="SWLB01000016">
    <property type="protein sequence ID" value="KAF3328442.1"/>
    <property type="molecule type" value="Genomic_DNA"/>
</dbReference>
<keyword evidence="3" id="KW-1185">Reference proteome</keyword>
<gene>
    <name evidence="2" type="ORF">FCM35_KLT07048</name>
</gene>
<reference evidence="2" key="1">
    <citation type="submission" date="2020-01" db="EMBL/GenBank/DDBJ databases">
        <title>Genome sequence of Kobresia littledalei, the first chromosome-level genome in the family Cyperaceae.</title>
        <authorList>
            <person name="Qu G."/>
        </authorList>
    </citation>
    <scope>NUCLEOTIDE SEQUENCE</scope>
    <source>
        <strain evidence="2">C.B.Clarke</strain>
        <tissue evidence="2">Leaf</tissue>
    </source>
</reference>
<dbReference type="PANTHER" id="PTHR45631">
    <property type="entry name" value="OS07G0107800 PROTEIN-RELATED"/>
    <property type="match status" value="1"/>
</dbReference>
<comment type="caution">
    <text evidence="2">The sequence shown here is derived from an EMBL/GenBank/DDBJ whole genome shotgun (WGS) entry which is preliminary data.</text>
</comment>
<dbReference type="AlphaFoldDB" id="A0A833QY70"/>
<evidence type="ECO:0000313" key="3">
    <source>
        <dbReference type="Proteomes" id="UP000623129"/>
    </source>
</evidence>
<protein>
    <submittedName>
        <fullName evidence="2">Uncharacterized protein</fullName>
    </submittedName>
</protein>
<feature type="region of interest" description="Disordered" evidence="1">
    <location>
        <begin position="76"/>
        <end position="107"/>
    </location>
</feature>
<proteinExistence type="predicted"/>
<sequence>MNLQGPESGHLKQWVNQKLSRGDIESIADPRMHGQYDINSVWKVTDLARRCTDDSSAHRPTMSAVVIELKESLDLEISTEGTRGRSTTSTNSNSSSRKDRYGSDVSQNSVFEMAKVGGMSASGPIAR</sequence>
<accession>A0A833QY70</accession>
<evidence type="ECO:0000313" key="2">
    <source>
        <dbReference type="EMBL" id="KAF3328442.1"/>
    </source>
</evidence>
<evidence type="ECO:0000256" key="1">
    <source>
        <dbReference type="SAM" id="MobiDB-lite"/>
    </source>
</evidence>
<dbReference type="Gene3D" id="1.10.510.10">
    <property type="entry name" value="Transferase(Phosphotransferase) domain 1"/>
    <property type="match status" value="1"/>
</dbReference>